<accession>A0ABP1AP45</accession>
<proteinExistence type="predicted"/>
<organism evidence="1 2">
    <name type="scientific">Sphagnum jensenii</name>
    <dbReference type="NCBI Taxonomy" id="128206"/>
    <lineage>
        <taxon>Eukaryota</taxon>
        <taxon>Viridiplantae</taxon>
        <taxon>Streptophyta</taxon>
        <taxon>Embryophyta</taxon>
        <taxon>Bryophyta</taxon>
        <taxon>Sphagnophytina</taxon>
        <taxon>Sphagnopsida</taxon>
        <taxon>Sphagnales</taxon>
        <taxon>Sphagnaceae</taxon>
        <taxon>Sphagnum</taxon>
    </lineage>
</organism>
<protein>
    <submittedName>
        <fullName evidence="1">Uncharacterized protein</fullName>
    </submittedName>
</protein>
<gene>
    <name evidence="1" type="ORF">CSSPJE1EN2_LOCUS7177</name>
</gene>
<evidence type="ECO:0000313" key="1">
    <source>
        <dbReference type="EMBL" id="CAK9864182.1"/>
    </source>
</evidence>
<keyword evidence="2" id="KW-1185">Reference proteome</keyword>
<name>A0ABP1AP45_9BRYO</name>
<dbReference type="EMBL" id="OZ023715">
    <property type="protein sequence ID" value="CAK9864182.1"/>
    <property type="molecule type" value="Genomic_DNA"/>
</dbReference>
<sequence length="260" mass="29133">MLNVESADTVNSIWVFSRYGDGVQAEAVAASISARSLPHCILIIHSEHLPKVLFRGVCALEDSECQIAMLLYDVVIYYRDYRWTCPRFACMVEIVKLHMSNVTIIYTMGHYALNLANNINNMEVLHSGYNSSVDVSQLDSILSSLQPQDFVILVVNPQEAPDICERWCRMMDVTDPTLLLADNKLLRSPSSQPNKSPTYTPYLIDTVTAYFEVCDALWNYSLSITADTILKALSRSGPLETHPCFQGCTGLVAIHRKSEC</sequence>
<dbReference type="Proteomes" id="UP001497522">
    <property type="component" value="Chromosome 14"/>
</dbReference>
<evidence type="ECO:0000313" key="2">
    <source>
        <dbReference type="Proteomes" id="UP001497522"/>
    </source>
</evidence>
<reference evidence="1" key="1">
    <citation type="submission" date="2024-03" db="EMBL/GenBank/DDBJ databases">
        <authorList>
            <consortium name="ELIXIR-Norway"/>
            <consortium name="Elixir Norway"/>
        </authorList>
    </citation>
    <scope>NUCLEOTIDE SEQUENCE</scope>
</reference>